<dbReference type="AlphaFoldDB" id="A0A2T0X6Q6"/>
<reference evidence="4 5" key="1">
    <citation type="submission" date="2018-03" db="EMBL/GenBank/DDBJ databases">
        <title>Genomic Encyclopedia of Archaeal and Bacterial Type Strains, Phase II (KMG-II): from individual species to whole genera.</title>
        <authorList>
            <person name="Goeker M."/>
        </authorList>
    </citation>
    <scope>NUCLEOTIDE SEQUENCE [LARGE SCALE GENOMIC DNA]</scope>
    <source>
        <strain evidence="4 5">DSM 29318</strain>
    </source>
</reference>
<feature type="domain" description="Fumarylacetoacetase-like C-terminal" evidence="3">
    <location>
        <begin position="72"/>
        <end position="273"/>
    </location>
</feature>
<dbReference type="OrthoDB" id="5197601at2"/>
<dbReference type="RefSeq" id="WP_106159092.1">
    <property type="nucleotide sequence ID" value="NZ_PVTT01000001.1"/>
</dbReference>
<dbReference type="PANTHER" id="PTHR42796:SF4">
    <property type="entry name" value="FUMARYLACETOACETATE HYDROLASE DOMAIN-CONTAINING PROTEIN 2A"/>
    <property type="match status" value="1"/>
</dbReference>
<proteinExistence type="inferred from homology"/>
<dbReference type="Pfam" id="PF01557">
    <property type="entry name" value="FAA_hydrolase"/>
    <property type="match status" value="1"/>
</dbReference>
<dbReference type="Gene3D" id="3.90.850.10">
    <property type="entry name" value="Fumarylacetoacetase-like, C-terminal domain"/>
    <property type="match status" value="1"/>
</dbReference>
<name>A0A2T0X6Q6_9RHOB</name>
<evidence type="ECO:0000256" key="2">
    <source>
        <dbReference type="ARBA" id="ARBA00022723"/>
    </source>
</evidence>
<evidence type="ECO:0000259" key="3">
    <source>
        <dbReference type="Pfam" id="PF01557"/>
    </source>
</evidence>
<dbReference type="InterPro" id="IPR051121">
    <property type="entry name" value="FAH"/>
</dbReference>
<dbReference type="PANTHER" id="PTHR42796">
    <property type="entry name" value="FUMARYLACETOACETATE HYDROLASE DOMAIN-CONTAINING PROTEIN 2A-RELATED"/>
    <property type="match status" value="1"/>
</dbReference>
<dbReference type="InterPro" id="IPR011234">
    <property type="entry name" value="Fumarylacetoacetase-like_C"/>
</dbReference>
<dbReference type="EMBL" id="PVTT01000001">
    <property type="protein sequence ID" value="PRY94607.1"/>
    <property type="molecule type" value="Genomic_DNA"/>
</dbReference>
<dbReference type="GO" id="GO:0046872">
    <property type="term" value="F:metal ion binding"/>
    <property type="evidence" value="ECO:0007669"/>
    <property type="project" value="UniProtKB-KW"/>
</dbReference>
<dbReference type="GO" id="GO:0019752">
    <property type="term" value="P:carboxylic acid metabolic process"/>
    <property type="evidence" value="ECO:0007669"/>
    <property type="project" value="UniProtKB-ARBA"/>
</dbReference>
<comment type="similarity">
    <text evidence="1">Belongs to the FAH family.</text>
</comment>
<sequence>MRLMRMGDPGAERVAVLHADGTVRDLSAHCAELAGDQLSPRGLDRLRAVDPGALPRVPDTVRTGPCVPRPGKIVCIGLNYADHAAETGSSIPDEPVVFLKAGTAHAGPFDRVRIPPHSTRTDWEVELGVVIGARAKDVAEADALAHVAGYCTANDLSERDDQKKRAGGQWALGKSHDGFAPMGPWLVTADEVPDPQALDLSLDVDDARRQTGSTATMIFPVAEVIAYLSRFMTLEAGDVILTGTPPGVGLGMDPPTFLSAGQVVAAEVEGLGRQGVRMI</sequence>
<dbReference type="GO" id="GO:0016853">
    <property type="term" value="F:isomerase activity"/>
    <property type="evidence" value="ECO:0007669"/>
    <property type="project" value="UniProtKB-ARBA"/>
</dbReference>
<protein>
    <submittedName>
        <fullName evidence="4">2-keto-4-pentenoate hydratase/2-oxohepta-3-ene-1,7-dioic acid hydratase in catechol pathway</fullName>
    </submittedName>
</protein>
<gene>
    <name evidence="4" type="ORF">BCF33_0199</name>
</gene>
<dbReference type="SUPFAM" id="SSF56529">
    <property type="entry name" value="FAH"/>
    <property type="match status" value="1"/>
</dbReference>
<evidence type="ECO:0000256" key="1">
    <source>
        <dbReference type="ARBA" id="ARBA00010211"/>
    </source>
</evidence>
<dbReference type="Proteomes" id="UP000238801">
    <property type="component" value="Unassembled WGS sequence"/>
</dbReference>
<comment type="caution">
    <text evidence="4">The sequence shown here is derived from an EMBL/GenBank/DDBJ whole genome shotgun (WGS) entry which is preliminary data.</text>
</comment>
<dbReference type="InterPro" id="IPR036663">
    <property type="entry name" value="Fumarylacetoacetase_C_sf"/>
</dbReference>
<keyword evidence="2" id="KW-0479">Metal-binding</keyword>
<organism evidence="4 5">
    <name type="scientific">Hasllibacter halocynthiae</name>
    <dbReference type="NCBI Taxonomy" id="595589"/>
    <lineage>
        <taxon>Bacteria</taxon>
        <taxon>Pseudomonadati</taxon>
        <taxon>Pseudomonadota</taxon>
        <taxon>Alphaproteobacteria</taxon>
        <taxon>Rhodobacterales</taxon>
        <taxon>Roseobacteraceae</taxon>
        <taxon>Hasllibacter</taxon>
    </lineage>
</organism>
<accession>A0A2T0X6Q6</accession>
<evidence type="ECO:0000313" key="4">
    <source>
        <dbReference type="EMBL" id="PRY94607.1"/>
    </source>
</evidence>
<keyword evidence="5" id="KW-1185">Reference proteome</keyword>
<dbReference type="FunFam" id="3.90.850.10:FF:000002">
    <property type="entry name" value="2-hydroxyhepta-2,4-diene-1,7-dioate isomerase"/>
    <property type="match status" value="1"/>
</dbReference>
<evidence type="ECO:0000313" key="5">
    <source>
        <dbReference type="Proteomes" id="UP000238801"/>
    </source>
</evidence>